<dbReference type="EMBL" id="WXEY01000003">
    <property type="protein sequence ID" value="MZP29063.1"/>
    <property type="molecule type" value="Genomic_DNA"/>
</dbReference>
<dbReference type="Proteomes" id="UP000463470">
    <property type="component" value="Unassembled WGS sequence"/>
</dbReference>
<gene>
    <name evidence="2" type="ORF">GTO91_04970</name>
</gene>
<protein>
    <submittedName>
        <fullName evidence="2">DUF1858 domain-containing protein</fullName>
    </submittedName>
</protein>
<dbReference type="NCBIfam" id="TIGR03980">
    <property type="entry name" value="prismane_assoc"/>
    <property type="match status" value="1"/>
</dbReference>
<name>A0A845KZA8_9FIRM</name>
<feature type="domain" description="DUF1858" evidence="1">
    <location>
        <begin position="1"/>
        <end position="49"/>
    </location>
</feature>
<dbReference type="AlphaFoldDB" id="A0A845KZA8"/>
<dbReference type="Gene3D" id="1.10.3910.10">
    <property type="entry name" value="SP0561-like"/>
    <property type="match status" value="1"/>
</dbReference>
<evidence type="ECO:0000313" key="3">
    <source>
        <dbReference type="Proteomes" id="UP000463470"/>
    </source>
</evidence>
<dbReference type="InterPro" id="IPR015077">
    <property type="entry name" value="DUF1858"/>
</dbReference>
<reference evidence="2 3" key="1">
    <citation type="submission" date="2020-01" db="EMBL/GenBank/DDBJ databases">
        <title>Whole-genome sequence of Heliobacterium undosum DSM 13378.</title>
        <authorList>
            <person name="Kyndt J.A."/>
            <person name="Meyer T.E."/>
        </authorList>
    </citation>
    <scope>NUCLEOTIDE SEQUENCE [LARGE SCALE GENOMIC DNA]</scope>
    <source>
        <strain evidence="2 3">DSM 13378</strain>
    </source>
</reference>
<sequence length="62" mass="6640">MSLMALLQAYPEAAEILARHGMGCLGCMGSATETIEGGARMHDIDLQVLLAELQRLERQGPA</sequence>
<dbReference type="PANTHER" id="PTHR39341:SF1">
    <property type="entry name" value="DUF1858 DOMAIN-CONTAINING PROTEIN"/>
    <property type="match status" value="1"/>
</dbReference>
<comment type="caution">
    <text evidence="2">The sequence shown here is derived from an EMBL/GenBank/DDBJ whole genome shotgun (WGS) entry which is preliminary data.</text>
</comment>
<evidence type="ECO:0000259" key="1">
    <source>
        <dbReference type="Pfam" id="PF08984"/>
    </source>
</evidence>
<evidence type="ECO:0000313" key="2">
    <source>
        <dbReference type="EMBL" id="MZP29063.1"/>
    </source>
</evidence>
<dbReference type="Pfam" id="PF08984">
    <property type="entry name" value="DUF1858"/>
    <property type="match status" value="1"/>
</dbReference>
<proteinExistence type="predicted"/>
<dbReference type="InterPro" id="IPR023883">
    <property type="entry name" value="CHP03980_redox-disulphide"/>
</dbReference>
<dbReference type="PANTHER" id="PTHR39341">
    <property type="entry name" value="BSL7085 PROTEIN"/>
    <property type="match status" value="1"/>
</dbReference>
<accession>A0A845KZA8</accession>
<organism evidence="2 3">
    <name type="scientific">Heliomicrobium undosum</name>
    <dbReference type="NCBI Taxonomy" id="121734"/>
    <lineage>
        <taxon>Bacteria</taxon>
        <taxon>Bacillati</taxon>
        <taxon>Bacillota</taxon>
        <taxon>Clostridia</taxon>
        <taxon>Eubacteriales</taxon>
        <taxon>Heliobacteriaceae</taxon>
        <taxon>Heliomicrobium</taxon>
    </lineage>
</organism>
<dbReference type="SUPFAM" id="SSF140683">
    <property type="entry name" value="SP0561-like"/>
    <property type="match status" value="1"/>
</dbReference>
<dbReference type="InterPro" id="IPR038062">
    <property type="entry name" value="ScdA-like_N_sf"/>
</dbReference>
<dbReference type="OrthoDB" id="15017at2"/>
<keyword evidence="3" id="KW-1185">Reference proteome</keyword>